<dbReference type="Gene3D" id="2.40.128.20">
    <property type="match status" value="1"/>
</dbReference>
<accession>A0A0M0K0X6</accession>
<name>A0A0M0K0X6_9EUKA</name>
<keyword evidence="1" id="KW-0732">Signal</keyword>
<dbReference type="Gene3D" id="3.30.300.130">
    <property type="entry name" value="Fe-S cluster assembly (FSCA)"/>
    <property type="match status" value="1"/>
</dbReference>
<feature type="chain" id="PRO_5005602272" evidence="1">
    <location>
        <begin position="20"/>
        <end position="359"/>
    </location>
</feature>
<comment type="caution">
    <text evidence="2">The sequence shown here is derived from an EMBL/GenBank/DDBJ whole genome shotgun (WGS) entry which is preliminary data.</text>
</comment>
<reference evidence="3" key="1">
    <citation type="journal article" date="2015" name="PLoS Genet.">
        <title>Genome Sequence and Transcriptome Analyses of Chrysochromulina tobin: Metabolic Tools for Enhanced Algal Fitness in the Prominent Order Prymnesiales (Haptophyceae).</title>
        <authorList>
            <person name="Hovde B.T."/>
            <person name="Deodato C.R."/>
            <person name="Hunsperger H.M."/>
            <person name="Ryken S.A."/>
            <person name="Yost W."/>
            <person name="Jha R.K."/>
            <person name="Patterson J."/>
            <person name="Monnat R.J. Jr."/>
            <person name="Barlow S.B."/>
            <person name="Starkenburg S.R."/>
            <person name="Cattolico R.A."/>
        </authorList>
    </citation>
    <scope>NUCLEOTIDE SEQUENCE</scope>
    <source>
        <strain evidence="3">CCMP291</strain>
    </source>
</reference>
<sequence length="359" mass="38595">MALFSTISTIAIAFEPSTAASVCAPRTFRSTPVLASVADFSGEWCMDLKASDSLGPLLRELGVSRMLAAVVTRLAVTQRIVQTGSTVTIEVKTPLSAETLELNLDGSEALLPGVTGGCTRASTRWLDRERIETRQCVDQSGRLDDPDARLFVTTRSLFDAGAGLLEDCAVVARSSGEVMKPRATAKRILRRVVPSRASTTSMLMPGLQCSEDDGSVLTESSVEAALSDLREQAKAFFGCHPESLAIGITGDVTLLHLDGPCVVVQLSGAFWHRRETVLANTAAFLMRRIPEIAEVTVPDEETLLDVLRDEETGEIIEDRRAPDLTGDRQTLIYQGIDPDTRGPFASGYGGFRVGGSIFS</sequence>
<dbReference type="InterPro" id="IPR012674">
    <property type="entry name" value="Calycin"/>
</dbReference>
<evidence type="ECO:0000256" key="1">
    <source>
        <dbReference type="SAM" id="SignalP"/>
    </source>
</evidence>
<dbReference type="PANTHER" id="PTHR36018">
    <property type="entry name" value="OS09G0481800 PROTEIN"/>
    <property type="match status" value="1"/>
</dbReference>
<dbReference type="InterPro" id="IPR034904">
    <property type="entry name" value="FSCA_dom_sf"/>
</dbReference>
<evidence type="ECO:0000313" key="2">
    <source>
        <dbReference type="EMBL" id="KOO32043.1"/>
    </source>
</evidence>
<evidence type="ECO:0000313" key="3">
    <source>
        <dbReference type="Proteomes" id="UP000037460"/>
    </source>
</evidence>
<dbReference type="SUPFAM" id="SSF50814">
    <property type="entry name" value="Lipocalins"/>
    <property type="match status" value="1"/>
</dbReference>
<dbReference type="EMBL" id="JWZX01001861">
    <property type="protein sequence ID" value="KOO32043.1"/>
    <property type="molecule type" value="Genomic_DNA"/>
</dbReference>
<dbReference type="PANTHER" id="PTHR36018:SF1">
    <property type="entry name" value="OS09G0481800 PROTEIN"/>
    <property type="match status" value="1"/>
</dbReference>
<gene>
    <name evidence="2" type="ORF">Ctob_014237</name>
</gene>
<dbReference type="Proteomes" id="UP000037460">
    <property type="component" value="Unassembled WGS sequence"/>
</dbReference>
<dbReference type="OrthoDB" id="446939at2759"/>
<feature type="signal peptide" evidence="1">
    <location>
        <begin position="1"/>
        <end position="19"/>
    </location>
</feature>
<proteinExistence type="predicted"/>
<dbReference type="AlphaFoldDB" id="A0A0M0K0X6"/>
<keyword evidence="3" id="KW-1185">Reference proteome</keyword>
<protein>
    <submittedName>
        <fullName evidence="2">Uncharacterized protein</fullName>
    </submittedName>
</protein>
<organism evidence="2 3">
    <name type="scientific">Chrysochromulina tobinii</name>
    <dbReference type="NCBI Taxonomy" id="1460289"/>
    <lineage>
        <taxon>Eukaryota</taxon>
        <taxon>Haptista</taxon>
        <taxon>Haptophyta</taxon>
        <taxon>Prymnesiophyceae</taxon>
        <taxon>Prymnesiales</taxon>
        <taxon>Chrysochromulinaceae</taxon>
        <taxon>Chrysochromulina</taxon>
    </lineage>
</organism>